<dbReference type="Proteomes" id="UP000042527">
    <property type="component" value="Unassembled WGS sequence"/>
</dbReference>
<accession>A0A0B7GSY3</accession>
<evidence type="ECO:0000313" key="2">
    <source>
        <dbReference type="Proteomes" id="UP000042527"/>
    </source>
</evidence>
<evidence type="ECO:0000313" key="1">
    <source>
        <dbReference type="EMBL" id="CEM60627.1"/>
    </source>
</evidence>
<gene>
    <name evidence="1" type="ORF">TPHV1_10295</name>
</gene>
<sequence length="57" mass="6634">MIIESANGVINQDSKQIFKPKRNIMLPNSMGSLSEIITSYFKQVKNFRVFIEQRKNT</sequence>
<organism evidence="1 2">
    <name type="scientific">Treponema phagedenis</name>
    <dbReference type="NCBI Taxonomy" id="162"/>
    <lineage>
        <taxon>Bacteria</taxon>
        <taxon>Pseudomonadati</taxon>
        <taxon>Spirochaetota</taxon>
        <taxon>Spirochaetia</taxon>
        <taxon>Spirochaetales</taxon>
        <taxon>Treponemataceae</taxon>
        <taxon>Treponema</taxon>
    </lineage>
</organism>
<proteinExistence type="predicted"/>
<protein>
    <submittedName>
        <fullName evidence="1">Uncharacterized protein</fullName>
    </submittedName>
</protein>
<dbReference type="EMBL" id="CDNC01000001">
    <property type="protein sequence ID" value="CEM60627.1"/>
    <property type="molecule type" value="Genomic_DNA"/>
</dbReference>
<reference evidence="2" key="1">
    <citation type="submission" date="2015-01" db="EMBL/GenBank/DDBJ databases">
        <authorList>
            <person name="Manzoor Shahid"/>
            <person name="Zubair Saima"/>
        </authorList>
    </citation>
    <scope>NUCLEOTIDE SEQUENCE [LARGE SCALE GENOMIC DNA]</scope>
    <source>
        <strain evidence="2">V1</strain>
    </source>
</reference>
<keyword evidence="2" id="KW-1185">Reference proteome</keyword>
<dbReference type="AlphaFoldDB" id="A0A0B7GSY3"/>
<name>A0A0B7GSY3_TREPH</name>